<evidence type="ECO:0008006" key="3">
    <source>
        <dbReference type="Google" id="ProtNLM"/>
    </source>
</evidence>
<dbReference type="SUPFAM" id="SSF69118">
    <property type="entry name" value="AhpD-like"/>
    <property type="match status" value="1"/>
</dbReference>
<name>A0A2T9ZBZ3_9FUNG</name>
<evidence type="ECO:0000313" key="1">
    <source>
        <dbReference type="EMBL" id="PVV02114.1"/>
    </source>
</evidence>
<keyword evidence="2" id="KW-1185">Reference proteome</keyword>
<dbReference type="STRING" id="133381.A0A2T9ZBZ3"/>
<dbReference type="EMBL" id="MBFS01000606">
    <property type="protein sequence ID" value="PVV02114.1"/>
    <property type="molecule type" value="Genomic_DNA"/>
</dbReference>
<reference evidence="1 2" key="1">
    <citation type="journal article" date="2018" name="MBio">
        <title>Comparative Genomics Reveals the Core Gene Toolbox for the Fungus-Insect Symbiosis.</title>
        <authorList>
            <person name="Wang Y."/>
            <person name="Stata M."/>
            <person name="Wang W."/>
            <person name="Stajich J.E."/>
            <person name="White M.M."/>
            <person name="Moncalvo J.M."/>
        </authorList>
    </citation>
    <scope>NUCLEOTIDE SEQUENCE [LARGE SCALE GENOMIC DNA]</scope>
    <source>
        <strain evidence="1 2">SC-DP-2</strain>
    </source>
</reference>
<dbReference type="PANTHER" id="PTHR28180">
    <property type="entry name" value="CONSERVED MITOCHONDRIAL PROTEIN-RELATED"/>
    <property type="match status" value="1"/>
</dbReference>
<dbReference type="AlphaFoldDB" id="A0A2T9ZBZ3"/>
<evidence type="ECO:0000313" key="2">
    <source>
        <dbReference type="Proteomes" id="UP000245609"/>
    </source>
</evidence>
<accession>A0A2T9ZBZ3</accession>
<dbReference type="OrthoDB" id="5537330at2759"/>
<dbReference type="InterPro" id="IPR052999">
    <property type="entry name" value="PTS1_Protein"/>
</dbReference>
<dbReference type="PANTHER" id="PTHR28180:SF2">
    <property type="entry name" value="PEROXISOMAL PROTEIN 2"/>
    <property type="match status" value="1"/>
</dbReference>
<organism evidence="1 2">
    <name type="scientific">Smittium megazygosporum</name>
    <dbReference type="NCBI Taxonomy" id="133381"/>
    <lineage>
        <taxon>Eukaryota</taxon>
        <taxon>Fungi</taxon>
        <taxon>Fungi incertae sedis</taxon>
        <taxon>Zoopagomycota</taxon>
        <taxon>Kickxellomycotina</taxon>
        <taxon>Harpellomycetes</taxon>
        <taxon>Harpellales</taxon>
        <taxon>Legeriomycetaceae</taxon>
        <taxon>Smittium</taxon>
    </lineage>
</organism>
<proteinExistence type="predicted"/>
<protein>
    <recommendedName>
        <fullName evidence="3">Carboxymuconolactone decarboxylase-like domain-containing protein</fullName>
    </recommendedName>
</protein>
<sequence>MTFSRFAFLERYIPLLGSKSTVNISVSAYMTANKASDACKLVNLYIYSLSQDKQFSELLVDENAQKESLVSDSWFEKLDPGVQSEISHFVAKIREYIIANTVNIGIPLCLVMFKELQDSVGEAIYSSLPKTGSRVVQHLELNSESGTGKPKFVIKSPEASADLKTENGIVASSDSSSSDAIIAEFEEYQQARMMQGKEYFGHVYGKVADKLLNNIHSFHPDMDYIVLANGYGDGFARETLVSKIELELAAVASLTVLNTPVQLFSHIRGAKLVGAPKNILDATIALSRELFLLL</sequence>
<comment type="caution">
    <text evidence="1">The sequence shown here is derived from an EMBL/GenBank/DDBJ whole genome shotgun (WGS) entry which is preliminary data.</text>
</comment>
<gene>
    <name evidence="1" type="ORF">BB560_003442</name>
</gene>
<dbReference type="InterPro" id="IPR029032">
    <property type="entry name" value="AhpD-like"/>
</dbReference>
<dbReference type="Gene3D" id="1.20.1290.10">
    <property type="entry name" value="AhpD-like"/>
    <property type="match status" value="1"/>
</dbReference>
<dbReference type="Proteomes" id="UP000245609">
    <property type="component" value="Unassembled WGS sequence"/>
</dbReference>